<name>A0A7J6MRT2_PEROL</name>
<protein>
    <submittedName>
        <fullName evidence="5">Uncharacterized protein</fullName>
    </submittedName>
</protein>
<proteinExistence type="predicted"/>
<dbReference type="Proteomes" id="UP000572268">
    <property type="component" value="Unassembled WGS sequence"/>
</dbReference>
<comment type="subcellular location">
    <subcellularLocation>
        <location evidence="3">Peroxisome membrane</location>
    </subcellularLocation>
</comment>
<reference evidence="6 7" key="1">
    <citation type="submission" date="2020-04" db="EMBL/GenBank/DDBJ databases">
        <title>Perkinsus olseni comparative genomics.</title>
        <authorList>
            <person name="Bogema D.R."/>
        </authorList>
    </citation>
    <scope>NUCLEOTIDE SEQUENCE [LARGE SCALE GENOMIC DNA]</scope>
    <source>
        <strain evidence="4">ATCC PRA-179</strain>
        <strain evidence="5">ATCC PRA-31</strain>
    </source>
</reference>
<evidence type="ECO:0000313" key="7">
    <source>
        <dbReference type="Proteomes" id="UP000572268"/>
    </source>
</evidence>
<evidence type="ECO:0000313" key="6">
    <source>
        <dbReference type="Proteomes" id="UP000570595"/>
    </source>
</evidence>
<dbReference type="GO" id="GO:0005778">
    <property type="term" value="C:peroxisomal membrane"/>
    <property type="evidence" value="ECO:0007669"/>
    <property type="project" value="UniProtKB-SubCell"/>
</dbReference>
<evidence type="ECO:0000313" key="4">
    <source>
        <dbReference type="EMBL" id="KAF4668854.1"/>
    </source>
</evidence>
<evidence type="ECO:0000256" key="2">
    <source>
        <dbReference type="ARBA" id="ARBA00023140"/>
    </source>
</evidence>
<keyword evidence="1" id="KW-0472">Membrane</keyword>
<dbReference type="EMBL" id="JABANN010000033">
    <property type="protein sequence ID" value="KAF4674273.1"/>
    <property type="molecule type" value="Genomic_DNA"/>
</dbReference>
<gene>
    <name evidence="5" type="ORF">FOL46_005449</name>
    <name evidence="4" type="ORF">FOZ61_005629</name>
</gene>
<evidence type="ECO:0000256" key="1">
    <source>
        <dbReference type="ARBA" id="ARBA00023136"/>
    </source>
</evidence>
<dbReference type="InterPro" id="IPR008733">
    <property type="entry name" value="PEX11"/>
</dbReference>
<dbReference type="GO" id="GO:0016559">
    <property type="term" value="P:peroxisome fission"/>
    <property type="evidence" value="ECO:0007669"/>
    <property type="project" value="InterPro"/>
</dbReference>
<dbReference type="Pfam" id="PF05648">
    <property type="entry name" value="PEX11"/>
    <property type="match status" value="1"/>
</dbReference>
<keyword evidence="2" id="KW-0576">Peroxisome</keyword>
<dbReference type="OrthoDB" id="418771at2759"/>
<organism evidence="5 7">
    <name type="scientific">Perkinsus olseni</name>
    <name type="common">Perkinsus atlanticus</name>
    <dbReference type="NCBI Taxonomy" id="32597"/>
    <lineage>
        <taxon>Eukaryota</taxon>
        <taxon>Sar</taxon>
        <taxon>Alveolata</taxon>
        <taxon>Perkinsozoa</taxon>
        <taxon>Perkinsea</taxon>
        <taxon>Perkinsida</taxon>
        <taxon>Perkinsidae</taxon>
        <taxon>Perkinsus</taxon>
    </lineage>
</organism>
<comment type="caution">
    <text evidence="5">The sequence shown here is derived from an EMBL/GenBank/DDBJ whole genome shotgun (WGS) entry which is preliminary data.</text>
</comment>
<dbReference type="EMBL" id="JABAHT010000031">
    <property type="protein sequence ID" value="KAF4668854.1"/>
    <property type="molecule type" value="Genomic_DNA"/>
</dbReference>
<dbReference type="Proteomes" id="UP000570595">
    <property type="component" value="Unassembled WGS sequence"/>
</dbReference>
<evidence type="ECO:0000313" key="5">
    <source>
        <dbReference type="EMBL" id="KAF4674273.1"/>
    </source>
</evidence>
<evidence type="ECO:0000256" key="3">
    <source>
        <dbReference type="ARBA" id="ARBA00046271"/>
    </source>
</evidence>
<accession>A0A7J6MRT2</accession>
<dbReference type="AlphaFoldDB" id="A0A7J6MRT2"/>
<sequence>MAESSTTLVPTLSVDQFLALLNETDFKDKSFKILGGLCKLQALAGHPAEKDLMAFARVLSRARKYIKFGKSLQSARHLNEEVGPVGDLPANYVKFEEWVDFVQLLVEDVNTLQKGRFLKALGFANIPRLDRLEDQAWWLWSGVAGVLYYAKFKVARDKWVAAKSQSSDPDSDPKVKAAFVAMIMQLSALVKICCEFTESTLALGYVPMYLKSNHPKALKVVQVLCALTSATSSMHKLLMKQKQQLNTEAK</sequence>